<proteinExistence type="predicted"/>
<accession>A0ABR2ZFY1</accession>
<organism evidence="2 3">
    <name type="scientific">Marasmius tenuissimus</name>
    <dbReference type="NCBI Taxonomy" id="585030"/>
    <lineage>
        <taxon>Eukaryota</taxon>
        <taxon>Fungi</taxon>
        <taxon>Dikarya</taxon>
        <taxon>Basidiomycota</taxon>
        <taxon>Agaricomycotina</taxon>
        <taxon>Agaricomycetes</taxon>
        <taxon>Agaricomycetidae</taxon>
        <taxon>Agaricales</taxon>
        <taxon>Marasmiineae</taxon>
        <taxon>Marasmiaceae</taxon>
        <taxon>Marasmius</taxon>
    </lineage>
</organism>
<dbReference type="EMBL" id="JBBXMP010000191">
    <property type="protein sequence ID" value="KAL0060109.1"/>
    <property type="molecule type" value="Genomic_DNA"/>
</dbReference>
<evidence type="ECO:0000313" key="3">
    <source>
        <dbReference type="Proteomes" id="UP001437256"/>
    </source>
</evidence>
<dbReference type="PANTHER" id="PTHR46579">
    <property type="entry name" value="F5/8 TYPE C DOMAIN-CONTAINING PROTEIN-RELATED"/>
    <property type="match status" value="1"/>
</dbReference>
<evidence type="ECO:0000313" key="2">
    <source>
        <dbReference type="EMBL" id="KAL0060109.1"/>
    </source>
</evidence>
<sequence length="947" mass="107752">MPPRDQPVPGDQPKPGKNYFICNCYKNCGGPDGVGLWVSKSSKYRHKIADVAHRARLNPNSHPTSTSSIPMIGVLPFTPADDDAEDDADGPTGGIESTVPNTSDNDIHVNNPMPDPSNNSPDDSPVAEEQDYDPPDPDSLEENEAQQSPSGRPGTVETDYTPPPTVESTIREIQISEQFIRELQNATINGPEAEMEPLPADFIKQLRNPPEEPVVVDDRPQIQALWRNHHNAKNLHYRREYTKKVIKELREGAGKRSSPLRDFFDGQDYLDAVLQGRIKEEDMVLTLSIDGAQLYRNKTSDCWIYVWIIYDYSPDLRYKKKHVLPGGFIGGPNKPKHLNSFIFSSLYHVSALQAEGLKIWNAYITHSTTIQLFFALACADGPCMATLSGCVGHHGKVHCRYYCPLTGRHKTGASIYYPARLKPLNYTVSGCDHGDVRLSDLLGGFTAKECIQRYNANMLIVCGSKHRTDYEGKRLATGISKPSIFSGLNRRHSLPVPTCFPGDIMHLPCLNIPDLMISLWRGTIDVDKNNSKDSWFWAVLTGDVWKEHGKQVALCTPYIPGSFDRPPRNPAEKINSGYKAWEFLIYFFGLGPCLFYGILPDRIWKHYCQLVRGFHLMMQESITVEEVQEASRLFTSFSDDFEVIYVQRKESRIHFVRPCIHSISHIPPETIRIGPFIIFSQWVIERTIGNLGEEIKNHCSPYANLEQRGVWQCQVNTLKALVPDFDPPDNTLPRGALDIGNGFLFLRARDRTARPLPEVERMAWKRYWISQGVSESDLPDKHKVYRWAKLRLPNGQNARACWKEEAKGIEHVRMSRHVKMRHKNTERVGEVHFYFEDEIEGKKRHLAAISLFGEHNSELYEMSSKTYRTMQHFRDIDVHVVEVKDILSVVIMAPDLRYRTKIQDGTEDNRWFMVEKPGLAILVLQGYNEAENDVQSNRKGDLTPESL</sequence>
<dbReference type="Proteomes" id="UP001437256">
    <property type="component" value="Unassembled WGS sequence"/>
</dbReference>
<gene>
    <name evidence="2" type="ORF">AAF712_013081</name>
</gene>
<name>A0ABR2ZFY1_9AGAR</name>
<comment type="caution">
    <text evidence="2">The sequence shown here is derived from an EMBL/GenBank/DDBJ whole genome shotgun (WGS) entry which is preliminary data.</text>
</comment>
<dbReference type="PANTHER" id="PTHR46579:SF1">
    <property type="entry name" value="F5_8 TYPE C DOMAIN-CONTAINING PROTEIN"/>
    <property type="match status" value="1"/>
</dbReference>
<feature type="region of interest" description="Disordered" evidence="1">
    <location>
        <begin position="55"/>
        <end position="165"/>
    </location>
</feature>
<feature type="compositionally biased region" description="Polar residues" evidence="1">
    <location>
        <begin position="58"/>
        <end position="69"/>
    </location>
</feature>
<reference evidence="2 3" key="1">
    <citation type="submission" date="2024-05" db="EMBL/GenBank/DDBJ databases">
        <title>A draft genome resource for the thread blight pathogen Marasmius tenuissimus strain MS-2.</title>
        <authorList>
            <person name="Yulfo-Soto G.E."/>
            <person name="Baruah I.K."/>
            <person name="Amoako-Attah I."/>
            <person name="Bukari Y."/>
            <person name="Meinhardt L.W."/>
            <person name="Bailey B.A."/>
            <person name="Cohen S.P."/>
        </authorList>
    </citation>
    <scope>NUCLEOTIDE SEQUENCE [LARGE SCALE GENOMIC DNA]</scope>
    <source>
        <strain evidence="2 3">MS-2</strain>
    </source>
</reference>
<protein>
    <submittedName>
        <fullName evidence="2">Uncharacterized protein</fullName>
    </submittedName>
</protein>
<feature type="compositionally biased region" description="Acidic residues" evidence="1">
    <location>
        <begin position="80"/>
        <end position="89"/>
    </location>
</feature>
<keyword evidence="3" id="KW-1185">Reference proteome</keyword>
<feature type="compositionally biased region" description="Acidic residues" evidence="1">
    <location>
        <begin position="125"/>
        <end position="144"/>
    </location>
</feature>
<evidence type="ECO:0000256" key="1">
    <source>
        <dbReference type="SAM" id="MobiDB-lite"/>
    </source>
</evidence>
<feature type="compositionally biased region" description="Low complexity" evidence="1">
    <location>
        <begin position="110"/>
        <end position="124"/>
    </location>
</feature>